<comment type="caution">
    <text evidence="1">The sequence shown here is derived from an EMBL/GenBank/DDBJ whole genome shotgun (WGS) entry which is preliminary data.</text>
</comment>
<proteinExistence type="predicted"/>
<protein>
    <submittedName>
        <fullName evidence="1">Uncharacterized protein</fullName>
    </submittedName>
</protein>
<dbReference type="AlphaFoldDB" id="A0A920D0L8"/>
<gene>
    <name evidence="1" type="ORF">J40TS1_37260</name>
</gene>
<dbReference type="PROSITE" id="PS51257">
    <property type="entry name" value="PROKAR_LIPOPROTEIN"/>
    <property type="match status" value="1"/>
</dbReference>
<evidence type="ECO:0000313" key="1">
    <source>
        <dbReference type="EMBL" id="GIP18084.1"/>
    </source>
</evidence>
<name>A0A920D0L8_9BACL</name>
<reference evidence="1" key="1">
    <citation type="submission" date="2021-03" db="EMBL/GenBank/DDBJ databases">
        <title>Antimicrobial resistance genes in bacteria isolated from Japanese honey, and their potential for conferring macrolide and lincosamide resistance in the American foulbrood pathogen Paenibacillus larvae.</title>
        <authorList>
            <person name="Okamoto M."/>
            <person name="Kumagai M."/>
            <person name="Kanamori H."/>
            <person name="Takamatsu D."/>
        </authorList>
    </citation>
    <scope>NUCLEOTIDE SEQUENCE</scope>
    <source>
        <strain evidence="1">J40TS1</strain>
    </source>
</reference>
<sequence length="67" mass="7409">MTELGDKLPIGSYQSLGITGCACLVIPELNVVAARMYNQTKPNPAGYDYLADIKTFGNMVYHYARHL</sequence>
<dbReference type="RefSeq" id="WP_246563721.1">
    <property type="nucleotide sequence ID" value="NZ_BOSE01000007.1"/>
</dbReference>
<keyword evidence="2" id="KW-1185">Reference proteome</keyword>
<evidence type="ECO:0000313" key="2">
    <source>
        <dbReference type="Proteomes" id="UP000683139"/>
    </source>
</evidence>
<dbReference type="EMBL" id="BOSE01000007">
    <property type="protein sequence ID" value="GIP18084.1"/>
    <property type="molecule type" value="Genomic_DNA"/>
</dbReference>
<dbReference type="Proteomes" id="UP000683139">
    <property type="component" value="Unassembled WGS sequence"/>
</dbReference>
<accession>A0A920D0L8</accession>
<organism evidence="1 2">
    <name type="scientific">Paenibacillus montaniterrae</name>
    <dbReference type="NCBI Taxonomy" id="429341"/>
    <lineage>
        <taxon>Bacteria</taxon>
        <taxon>Bacillati</taxon>
        <taxon>Bacillota</taxon>
        <taxon>Bacilli</taxon>
        <taxon>Bacillales</taxon>
        <taxon>Paenibacillaceae</taxon>
        <taxon>Paenibacillus</taxon>
    </lineage>
</organism>